<proteinExistence type="predicted"/>
<evidence type="ECO:0000313" key="1">
    <source>
        <dbReference type="EMBL" id="KAF2428894.1"/>
    </source>
</evidence>
<gene>
    <name evidence="1" type="ORF">EJ08DRAFT_314828</name>
</gene>
<accession>A0A9P4NPD0</accession>
<dbReference type="OrthoDB" id="3945408at2759"/>
<evidence type="ECO:0000313" key="2">
    <source>
        <dbReference type="Proteomes" id="UP000800235"/>
    </source>
</evidence>
<protein>
    <submittedName>
        <fullName evidence="1">Uncharacterized protein</fullName>
    </submittedName>
</protein>
<dbReference type="AlphaFoldDB" id="A0A9P4NPD0"/>
<reference evidence="1" key="1">
    <citation type="journal article" date="2020" name="Stud. Mycol.">
        <title>101 Dothideomycetes genomes: a test case for predicting lifestyles and emergence of pathogens.</title>
        <authorList>
            <person name="Haridas S."/>
            <person name="Albert R."/>
            <person name="Binder M."/>
            <person name="Bloem J."/>
            <person name="Labutti K."/>
            <person name="Salamov A."/>
            <person name="Andreopoulos B."/>
            <person name="Baker S."/>
            <person name="Barry K."/>
            <person name="Bills G."/>
            <person name="Bluhm B."/>
            <person name="Cannon C."/>
            <person name="Castanera R."/>
            <person name="Culley D."/>
            <person name="Daum C."/>
            <person name="Ezra D."/>
            <person name="Gonzalez J."/>
            <person name="Henrissat B."/>
            <person name="Kuo A."/>
            <person name="Liang C."/>
            <person name="Lipzen A."/>
            <person name="Lutzoni F."/>
            <person name="Magnuson J."/>
            <person name="Mondo S."/>
            <person name="Nolan M."/>
            <person name="Ohm R."/>
            <person name="Pangilinan J."/>
            <person name="Park H.-J."/>
            <person name="Ramirez L."/>
            <person name="Alfaro M."/>
            <person name="Sun H."/>
            <person name="Tritt A."/>
            <person name="Yoshinaga Y."/>
            <person name="Zwiers L.-H."/>
            <person name="Turgeon B."/>
            <person name="Goodwin S."/>
            <person name="Spatafora J."/>
            <person name="Crous P."/>
            <person name="Grigoriev I."/>
        </authorList>
    </citation>
    <scope>NUCLEOTIDE SEQUENCE</scope>
    <source>
        <strain evidence="1">CBS 130266</strain>
    </source>
</reference>
<sequence>MEATNDQPSGHLLQPQAPTLDITYSDLAADDDLIIFSKYGDIASESRIKSLDKFGFEQIVRTTQEIEHIKQRLASHSKTSRHKKLRAHCRLEELETHLTKLQNGHEEVAEKIRLQARALTVMPRELRDAIFEQLYTYEKPIEFSWSRVGETTVFPMPKDEALYLSELHVGPQIALEAAKIFYKSNVFAFRSDNDLMCTEWLNPRIAKAPWTQEKFNQWTQTDHYGSGIVPSDIVRKLSIHMCSSTEYGLCAFQHTTDGAFETAAHLHYEKILNKHIADNAGWGYVYNAWNHREQLQYMLTLDSLREVYIDTPTQKSNADQFFRLISPYVFQLREKGVKVFVKCKRESDAPKDVSHFFDTPTPEDHIQFECIAGRPRINIPEMDTDPTVLWWALSKEQFRSSYDWETVEAGFVRVWLQEHYDVFKFYQRHQSLLEELGRIRDAVAAQNNDVRAVWRDNYARVVGMMPPFVG</sequence>
<name>A0A9P4NPD0_9PEZI</name>
<organism evidence="1 2">
    <name type="scientific">Tothia fuscella</name>
    <dbReference type="NCBI Taxonomy" id="1048955"/>
    <lineage>
        <taxon>Eukaryota</taxon>
        <taxon>Fungi</taxon>
        <taxon>Dikarya</taxon>
        <taxon>Ascomycota</taxon>
        <taxon>Pezizomycotina</taxon>
        <taxon>Dothideomycetes</taxon>
        <taxon>Pleosporomycetidae</taxon>
        <taxon>Venturiales</taxon>
        <taxon>Cylindrosympodiaceae</taxon>
        <taxon>Tothia</taxon>
    </lineage>
</organism>
<dbReference type="EMBL" id="MU007052">
    <property type="protein sequence ID" value="KAF2428894.1"/>
    <property type="molecule type" value="Genomic_DNA"/>
</dbReference>
<dbReference type="Proteomes" id="UP000800235">
    <property type="component" value="Unassembled WGS sequence"/>
</dbReference>
<comment type="caution">
    <text evidence="1">The sequence shown here is derived from an EMBL/GenBank/DDBJ whole genome shotgun (WGS) entry which is preliminary data.</text>
</comment>
<keyword evidence="2" id="KW-1185">Reference proteome</keyword>